<name>A0A6L2ZT89_9ENTR</name>
<dbReference type="AlphaFoldDB" id="A0A6L2ZT89"/>
<comment type="caution">
    <text evidence="1">The sequence shown here is derived from an EMBL/GenBank/DDBJ whole genome shotgun (WGS) entry which is preliminary data.</text>
</comment>
<proteinExistence type="predicted"/>
<organism evidence="1 2">
    <name type="scientific">Candidatus Regiella insecticola</name>
    <dbReference type="NCBI Taxonomy" id="138073"/>
    <lineage>
        <taxon>Bacteria</taxon>
        <taxon>Pseudomonadati</taxon>
        <taxon>Pseudomonadota</taxon>
        <taxon>Gammaproteobacteria</taxon>
        <taxon>Enterobacterales</taxon>
        <taxon>Enterobacteriaceae</taxon>
        <taxon>aphid secondary symbionts</taxon>
        <taxon>Candidatus Regiella</taxon>
    </lineage>
</organism>
<reference evidence="1 2" key="1">
    <citation type="submission" date="2020-06" db="EMBL/GenBank/DDBJ databases">
        <title>The genome sequence of Candidatus Regiella insecticola strain Tut.</title>
        <authorList>
            <person name="Nikoh N."/>
            <person name="Tsuchida T."/>
            <person name="Koga R."/>
            <person name="Oshima K."/>
            <person name="Hattori M."/>
            <person name="Fukatsu T."/>
        </authorList>
    </citation>
    <scope>NUCLEOTIDE SEQUENCE [LARGE SCALE GENOMIC DNA]</scope>
    <source>
        <strain evidence="1 2">Tut</strain>
    </source>
</reference>
<protein>
    <submittedName>
        <fullName evidence="1">Uncharacterized protein</fullName>
    </submittedName>
</protein>
<evidence type="ECO:0000313" key="1">
    <source>
        <dbReference type="EMBL" id="GFN47401.1"/>
    </source>
</evidence>
<dbReference type="Proteomes" id="UP000504714">
    <property type="component" value="Unassembled WGS sequence"/>
</dbReference>
<evidence type="ECO:0000313" key="2">
    <source>
        <dbReference type="Proteomes" id="UP000504714"/>
    </source>
</evidence>
<sequence>MPRRTPAGGSRHIHPTYYGTAHRLQRRIPIERKCNHDGTLSAKNKRF</sequence>
<accession>A0A6L2ZT89</accession>
<dbReference type="EMBL" id="BLXO01000010">
    <property type="protein sequence ID" value="GFN47401.1"/>
    <property type="molecule type" value="Genomic_DNA"/>
</dbReference>
<gene>
    <name evidence="1" type="ORF">RINTU1_34550</name>
</gene>